<feature type="domain" description="Peptidase M20 dimerisation" evidence="28">
    <location>
        <begin position="1035"/>
        <end position="1146"/>
    </location>
</feature>
<dbReference type="SUPFAM" id="SSF53187">
    <property type="entry name" value="Zn-dependent exopeptidases"/>
    <property type="match status" value="1"/>
</dbReference>
<evidence type="ECO:0000256" key="13">
    <source>
        <dbReference type="ARBA" id="ARBA00022968"/>
    </source>
</evidence>
<dbReference type="Pfam" id="PF01546">
    <property type="entry name" value="Peptidase_M20"/>
    <property type="match status" value="1"/>
</dbReference>
<feature type="chain" id="PRO_5023907173" description="Protein ABHD14A" evidence="27">
    <location>
        <begin position="31"/>
        <end position="1255"/>
    </location>
</feature>
<accession>A0A5J5DJ86</accession>
<dbReference type="Pfam" id="PF12146">
    <property type="entry name" value="Hydrolase_4"/>
    <property type="match status" value="1"/>
</dbReference>
<evidence type="ECO:0000259" key="28">
    <source>
        <dbReference type="Pfam" id="PF07687"/>
    </source>
</evidence>
<comment type="cofactor">
    <cofactor evidence="25">
        <name>Zn(2+)</name>
        <dbReference type="ChEBI" id="CHEBI:29105"/>
    </cofactor>
    <text evidence="25">Binds 2 Zn(2+) ions per subunit.</text>
</comment>
<comment type="similarity">
    <text evidence="20">Belongs to the AB hydrolase superfamily. ABHD14 family.</text>
</comment>
<evidence type="ECO:0000256" key="3">
    <source>
        <dbReference type="ARBA" id="ARBA00004606"/>
    </source>
</evidence>
<dbReference type="InterPro" id="IPR001261">
    <property type="entry name" value="ArgE/DapE_CS"/>
</dbReference>
<dbReference type="EMBL" id="VOFY01000004">
    <property type="protein sequence ID" value="KAA8593425.1"/>
    <property type="molecule type" value="Genomic_DNA"/>
</dbReference>
<dbReference type="InterPro" id="IPR011650">
    <property type="entry name" value="Peptidase_M20_dimer"/>
</dbReference>
<evidence type="ECO:0000256" key="9">
    <source>
        <dbReference type="ARBA" id="ARBA00022692"/>
    </source>
</evidence>
<keyword evidence="18" id="KW-0326">Glycosidase</keyword>
<keyword evidence="12 25" id="KW-0862">Zinc</keyword>
<dbReference type="Pfam" id="PF07687">
    <property type="entry name" value="M20_dimer"/>
    <property type="match status" value="1"/>
</dbReference>
<dbReference type="InterPro" id="IPR013785">
    <property type="entry name" value="Aldolase_TIM"/>
</dbReference>
<evidence type="ECO:0000256" key="24">
    <source>
        <dbReference type="PIRSR" id="PIRSR610159-1"/>
    </source>
</evidence>
<keyword evidence="16" id="KW-1015">Disulfide bond</keyword>
<dbReference type="PANTHER" id="PTHR45892:SF1">
    <property type="entry name" value="AMINOACYLASE-1"/>
    <property type="match status" value="1"/>
</dbReference>
<keyword evidence="10 25" id="KW-0479">Metal-binding</keyword>
<evidence type="ECO:0000256" key="6">
    <source>
        <dbReference type="ARBA" id="ARBA00011913"/>
    </source>
</evidence>
<dbReference type="InterPro" id="IPR010159">
    <property type="entry name" value="N-acyl_aa_amidohydrolase"/>
</dbReference>
<evidence type="ECO:0000256" key="27">
    <source>
        <dbReference type="SAM" id="SignalP"/>
    </source>
</evidence>
<feature type="binding site" evidence="25">
    <location>
        <position position="960"/>
    </location>
    <ligand>
        <name>Zn(2+)</name>
        <dbReference type="ChEBI" id="CHEBI:29105"/>
        <label>2</label>
    </ligand>
</feature>
<evidence type="ECO:0000256" key="22">
    <source>
        <dbReference type="ARBA" id="ARBA00073591"/>
    </source>
</evidence>
<gene>
    <name evidence="30" type="ORF">FQN60_009541</name>
</gene>
<evidence type="ECO:0000256" key="20">
    <source>
        <dbReference type="ARBA" id="ARBA00037942"/>
    </source>
</evidence>
<comment type="catalytic activity">
    <reaction evidence="1">
        <text>Random hydrolysis of (1-&gt;4)-linkages between N-acetyl-beta-D-glucosamine and D-glucuronate residues in hyaluronate.</text>
        <dbReference type="EC" id="3.2.1.35"/>
    </reaction>
</comment>
<dbReference type="GO" id="GO:0046872">
    <property type="term" value="F:metal ion binding"/>
    <property type="evidence" value="ECO:0007669"/>
    <property type="project" value="UniProtKB-KW"/>
</dbReference>
<evidence type="ECO:0000256" key="12">
    <source>
        <dbReference type="ARBA" id="ARBA00022833"/>
    </source>
</evidence>
<dbReference type="EC" id="3.2.1.35" evidence="7"/>
<dbReference type="InterPro" id="IPR052083">
    <property type="entry name" value="Aminoacylase-1_M20A"/>
</dbReference>
<evidence type="ECO:0000256" key="11">
    <source>
        <dbReference type="ARBA" id="ARBA00022801"/>
    </source>
</evidence>
<dbReference type="InterPro" id="IPR036264">
    <property type="entry name" value="Bact_exopeptidase_dim_dom"/>
</dbReference>
<comment type="subcellular location">
    <subcellularLocation>
        <location evidence="2">Cytoplasm</location>
    </subcellularLocation>
    <subcellularLocation>
        <location evidence="3">Membrane</location>
        <topology evidence="3">Single-pass type II membrane protein</topology>
    </subcellularLocation>
</comment>
<keyword evidence="27" id="KW-0732">Signal</keyword>
<keyword evidence="15" id="KW-0472">Membrane</keyword>
<keyword evidence="31" id="KW-1185">Reference proteome</keyword>
<feature type="active site" evidence="24">
    <location>
        <position position="929"/>
    </location>
</feature>
<dbReference type="CDD" id="cd05646">
    <property type="entry name" value="M20_AcylaseI_like"/>
    <property type="match status" value="1"/>
</dbReference>
<name>A0A5J5DJ86_9PERO</name>
<keyword evidence="9" id="KW-0812">Transmembrane</keyword>
<keyword evidence="14" id="KW-1133">Transmembrane helix</keyword>
<feature type="binding site" evidence="25">
    <location>
        <position position="995"/>
    </location>
    <ligand>
        <name>Zn(2+)</name>
        <dbReference type="ChEBI" id="CHEBI:29105"/>
        <label>2</label>
    </ligand>
</feature>
<keyword evidence="17" id="KW-0325">Glycoprotein</keyword>
<evidence type="ECO:0000256" key="10">
    <source>
        <dbReference type="ARBA" id="ARBA00022723"/>
    </source>
</evidence>
<feature type="binding site" evidence="25">
    <location>
        <position position="1022"/>
    </location>
    <ligand>
        <name>Zn(2+)</name>
        <dbReference type="ChEBI" id="CHEBI:29105"/>
        <label>1</label>
    </ligand>
</feature>
<dbReference type="Gene3D" id="3.30.70.360">
    <property type="match status" value="1"/>
</dbReference>
<dbReference type="Pfam" id="PF01630">
    <property type="entry name" value="Glyco_hydro_56"/>
    <property type="match status" value="1"/>
</dbReference>
<proteinExistence type="inferred from homology"/>
<dbReference type="GO" id="GO:0006520">
    <property type="term" value="P:amino acid metabolic process"/>
    <property type="evidence" value="ECO:0007669"/>
    <property type="project" value="InterPro"/>
</dbReference>
<dbReference type="Gene3D" id="1.10.150.900">
    <property type="match status" value="1"/>
</dbReference>
<evidence type="ECO:0000256" key="21">
    <source>
        <dbReference type="ARBA" id="ARBA00056841"/>
    </source>
</evidence>
<reference evidence="30 31" key="1">
    <citation type="submission" date="2019-08" db="EMBL/GenBank/DDBJ databases">
        <title>A chromosome-level genome assembly, high-density linkage maps, and genome scans reveal the genomic architecture of hybrid incompatibilities underlying speciation via character displacement in darters (Percidae: Etheostominae).</title>
        <authorList>
            <person name="Moran R.L."/>
            <person name="Catchen J.M."/>
            <person name="Fuller R.C."/>
        </authorList>
    </citation>
    <scope>NUCLEOTIDE SEQUENCE [LARGE SCALE GENOMIC DNA]</scope>
    <source>
        <strain evidence="30">EspeVRDwgs_2016</strain>
        <tissue evidence="30">Muscle</tissue>
    </source>
</reference>
<dbReference type="Gene3D" id="3.20.20.70">
    <property type="entry name" value="Aldolase class I"/>
    <property type="match status" value="1"/>
</dbReference>
<dbReference type="NCBIfam" id="TIGR01880">
    <property type="entry name" value="Ac-peptdase-euk"/>
    <property type="match status" value="1"/>
</dbReference>
<dbReference type="Proteomes" id="UP000327493">
    <property type="component" value="Chromosome 4"/>
</dbReference>
<comment type="caution">
    <text evidence="30">The sequence shown here is derived from an EMBL/GenBank/DDBJ whole genome shotgun (WGS) entry which is preliminary data.</text>
</comment>
<feature type="binding site" evidence="25">
    <location>
        <position position="1220"/>
    </location>
    <ligand>
        <name>Zn(2+)</name>
        <dbReference type="ChEBI" id="CHEBI:29105"/>
        <label>2</label>
    </ligand>
</feature>
<dbReference type="SUPFAM" id="SSF51445">
    <property type="entry name" value="(Trans)glycosidases"/>
    <property type="match status" value="1"/>
</dbReference>
<feature type="binding site" evidence="25">
    <location>
        <position position="960"/>
    </location>
    <ligand>
        <name>Zn(2+)</name>
        <dbReference type="ChEBI" id="CHEBI:29105"/>
        <label>1</label>
    </ligand>
</feature>
<feature type="region of interest" description="Disordered" evidence="26">
    <location>
        <begin position="829"/>
        <end position="852"/>
    </location>
</feature>
<sequence length="1255" mass="141481">MEAGFHSLFPRAGQLPWLLLTLLTSWTVLCSPDIKQTRWPLYSQKPVLLAWNAPTQECAPRHRVTLSLDQFDIVASPNEGFVRQNLTIFYKERLGLYPYYERGGTAVNGGLPQLASLTQHYEKMPEGLQKYIREPEAKGLAVIDWEEWRPLWIRNWDIKDIYRNKSREMVAKKNPKWTPEQVGKVAQQEFELSARKFMLETLKFAKNLRPNQLWGFYLFPDCYNHDYRSGLKNYTGRCPVVEMARNDQLNWLWMECTAFFPSIYIGSVLGSTNDGRLFVRNRLKEAMRLASVGDGLARPVFVYTRPTYINQMTLLSQTDLVSTIGESVALGAAGVIFWGDTSYASSSASCSILNEYLQEQLGRYLLNVSTAAEKCSQMVCKSHGRCLRKIPDNEVYLHLSPLTHSITSQGGRLKVTGVPGQAELAHFRTHFQCQCYSGTPHSATLRKLRSLKLFTASASPEKNSSDFSTKRCAQAYLTEIFVSGELLHWQSSNLMTASGPNIVHLDEMNFLRNRLVVLGLVLLATVLLYLLLPSIRQGSMEPSLEAQRMGLMATPPLPLPTINVSIRTGQLPGDPPLFFREALPIDGAGRQILPRLQVVLLHGQAFTSKTWEELGTMALLATNGYQALAMDLPGYGKSPDSGSLKTDQNRVDLLSRFMESLGVRAAVLLSPSMSGHYSIPFLMKNSAQLQGFISIAPVGTRSYTPQQYQDIQIPTLIVFGSLDTNLGAQSHKNLIQLPHHFVLKLEGARHACYMDKPREFHQGLIEFLSKLKSPNLRVYTVNLQCKQDSAWLECCAKMEGAVCCAVLSRSRTYLMDQRIRDRVLTRMRSRGSGPRWASGKADGPGVGGGKSFPEGEDLSVSLFREYLRLKTVHPDPDYDAALRFLDRIADELELPMRKIEVCPGRVVSIITWEGTNPTLKSILLNSHTDVVPVYQEHWKYDAFSAFKDAEGNIYARGSQDMKCVTIQYIQAVRRLKADGRKLMRTVHLMFVPDEEVGGHKGMETFVEHPEFQKLNIGFALDEGLANPGEAFTVFYGERNPWWITIHCPGSPGHGSRFVENTAAEKLRHVINSFLDFRQREKHRLNTSECFTLGDVTTVNMTMVKGGVAYNVIPAEMDVSFDLRIPPTVNLQEFERQIKEWCKEAGEDVTYEFAQKHMNQNLTSTEESDPWWSAFSSTCKAMNITLEKEIFPAATDSRFIRAVGIPAIGFSPMNRTPILLHDHNEYLNEHVFLKGISVFERLISALTSVPAFPDEA</sequence>
<evidence type="ECO:0000256" key="25">
    <source>
        <dbReference type="PIRSR" id="PIRSR610159-2"/>
    </source>
</evidence>
<evidence type="ECO:0000256" key="16">
    <source>
        <dbReference type="ARBA" id="ARBA00023157"/>
    </source>
</evidence>
<feature type="signal peptide" evidence="27">
    <location>
        <begin position="1"/>
        <end position="30"/>
    </location>
</feature>
<dbReference type="GO" id="GO:0004415">
    <property type="term" value="F:hyalurononglucosaminidase activity"/>
    <property type="evidence" value="ECO:0007669"/>
    <property type="project" value="UniProtKB-EC"/>
</dbReference>
<comment type="similarity">
    <text evidence="5">Belongs to the glycosyl hydrolase 56 family.</text>
</comment>
<evidence type="ECO:0000256" key="5">
    <source>
        <dbReference type="ARBA" id="ARBA00008871"/>
    </source>
</evidence>
<evidence type="ECO:0000256" key="14">
    <source>
        <dbReference type="ARBA" id="ARBA00022989"/>
    </source>
</evidence>
<dbReference type="InterPro" id="IPR002933">
    <property type="entry name" value="Peptidase_M20"/>
</dbReference>
<dbReference type="InterPro" id="IPR017853">
    <property type="entry name" value="GH"/>
</dbReference>
<evidence type="ECO:0000313" key="31">
    <source>
        <dbReference type="Proteomes" id="UP000327493"/>
    </source>
</evidence>
<feature type="domain" description="Serine aminopeptidase S33" evidence="29">
    <location>
        <begin position="594"/>
        <end position="698"/>
    </location>
</feature>
<feature type="binding site" evidence="25">
    <location>
        <position position="927"/>
    </location>
    <ligand>
        <name>Zn(2+)</name>
        <dbReference type="ChEBI" id="CHEBI:29105"/>
        <label>1</label>
    </ligand>
</feature>
<dbReference type="AlphaFoldDB" id="A0A5J5DJ86"/>
<evidence type="ECO:0000256" key="18">
    <source>
        <dbReference type="ARBA" id="ARBA00023295"/>
    </source>
</evidence>
<evidence type="ECO:0000259" key="29">
    <source>
        <dbReference type="Pfam" id="PF12146"/>
    </source>
</evidence>
<dbReference type="FunFam" id="1.10.150.900:FF:000001">
    <property type="entry name" value="Aminoacylase-1, putative"/>
    <property type="match status" value="1"/>
</dbReference>
<comment type="function">
    <text evidence="21">Possible role in granule neuron development.</text>
</comment>
<evidence type="ECO:0000256" key="17">
    <source>
        <dbReference type="ARBA" id="ARBA00023180"/>
    </source>
</evidence>
<dbReference type="GO" id="GO:0005975">
    <property type="term" value="P:carbohydrate metabolic process"/>
    <property type="evidence" value="ECO:0007669"/>
    <property type="project" value="InterPro"/>
</dbReference>
<dbReference type="GO" id="GO:0004046">
    <property type="term" value="F:aminoacylase activity"/>
    <property type="evidence" value="ECO:0007669"/>
    <property type="project" value="UniProtKB-EC"/>
</dbReference>
<evidence type="ECO:0000256" key="7">
    <source>
        <dbReference type="ARBA" id="ARBA00012774"/>
    </source>
</evidence>
<dbReference type="FunFam" id="3.30.70.360:FF:000005">
    <property type="entry name" value="Putative Aminoacylase-1"/>
    <property type="match status" value="1"/>
</dbReference>
<dbReference type="InterPro" id="IPR018155">
    <property type="entry name" value="Hyaluronidase"/>
</dbReference>
<dbReference type="FunFam" id="3.40.630.10:FF:000019">
    <property type="entry name" value="Aminoacylase 1"/>
    <property type="match status" value="1"/>
</dbReference>
<evidence type="ECO:0000313" key="30">
    <source>
        <dbReference type="EMBL" id="KAA8593425.1"/>
    </source>
</evidence>
<dbReference type="PROSITE" id="PS00759">
    <property type="entry name" value="ARGE_DAPE_CPG2_2"/>
    <property type="match status" value="1"/>
</dbReference>
<keyword evidence="11" id="KW-0378">Hydrolase</keyword>
<evidence type="ECO:0000256" key="4">
    <source>
        <dbReference type="ARBA" id="ARBA00006247"/>
    </source>
</evidence>
<organism evidence="30 31">
    <name type="scientific">Etheostoma spectabile</name>
    <name type="common">orangethroat darter</name>
    <dbReference type="NCBI Taxonomy" id="54343"/>
    <lineage>
        <taxon>Eukaryota</taxon>
        <taxon>Metazoa</taxon>
        <taxon>Chordata</taxon>
        <taxon>Craniata</taxon>
        <taxon>Vertebrata</taxon>
        <taxon>Euteleostomi</taxon>
        <taxon>Actinopterygii</taxon>
        <taxon>Neopterygii</taxon>
        <taxon>Teleostei</taxon>
        <taxon>Neoteleostei</taxon>
        <taxon>Acanthomorphata</taxon>
        <taxon>Eupercaria</taxon>
        <taxon>Perciformes</taxon>
        <taxon>Percoidei</taxon>
        <taxon>Percidae</taxon>
        <taxon>Etheostomatinae</taxon>
        <taxon>Etheostoma</taxon>
    </lineage>
</organism>
<feature type="active site" description="Proton acceptor" evidence="24">
    <location>
        <position position="994"/>
    </location>
</feature>
<evidence type="ECO:0000256" key="1">
    <source>
        <dbReference type="ARBA" id="ARBA00000251"/>
    </source>
</evidence>
<dbReference type="SUPFAM" id="SSF53474">
    <property type="entry name" value="alpha/beta-Hydrolases"/>
    <property type="match status" value="1"/>
</dbReference>
<evidence type="ECO:0000256" key="15">
    <source>
        <dbReference type="ARBA" id="ARBA00023136"/>
    </source>
</evidence>
<dbReference type="FunFam" id="3.40.50.1820:FF:000093">
    <property type="entry name" value="protein ABHD14A isoform X1"/>
    <property type="match status" value="1"/>
</dbReference>
<dbReference type="SUPFAM" id="SSF55031">
    <property type="entry name" value="Bacterial exopeptidase dimerisation domain"/>
    <property type="match status" value="1"/>
</dbReference>
<dbReference type="Gene3D" id="3.40.630.10">
    <property type="entry name" value="Zn peptidases"/>
    <property type="match status" value="1"/>
</dbReference>
<dbReference type="GO" id="GO:0005737">
    <property type="term" value="C:cytoplasm"/>
    <property type="evidence" value="ECO:0007669"/>
    <property type="project" value="UniProtKB-SubCell"/>
</dbReference>
<evidence type="ECO:0000256" key="8">
    <source>
        <dbReference type="ARBA" id="ARBA00022490"/>
    </source>
</evidence>
<dbReference type="GO" id="GO:0016020">
    <property type="term" value="C:membrane"/>
    <property type="evidence" value="ECO:0007669"/>
    <property type="project" value="UniProtKB-SubCell"/>
</dbReference>
<dbReference type="FunFam" id="3.20.20.70:FF:000065">
    <property type="entry name" value="Hyaluronidase"/>
    <property type="match status" value="1"/>
</dbReference>
<protein>
    <recommendedName>
        <fullName evidence="22">Protein ABHD14A</fullName>
        <ecNumber evidence="7">3.2.1.35</ecNumber>
        <ecNumber evidence="6">3.5.1.14</ecNumber>
    </recommendedName>
    <alternativeName>
        <fullName evidence="23">Alpha/beta hydrolase domain-containing protein 14A</fullName>
    </alternativeName>
    <alternativeName>
        <fullName evidence="19">N-acyl-L-amino-acid amidohydrolase</fullName>
    </alternativeName>
</protein>
<dbReference type="PRINTS" id="PR00846">
    <property type="entry name" value="GLHYDRLASE56"/>
</dbReference>
<keyword evidence="8" id="KW-0963">Cytoplasm</keyword>
<evidence type="ECO:0000256" key="19">
    <source>
        <dbReference type="ARBA" id="ARBA00029656"/>
    </source>
</evidence>
<dbReference type="Gene3D" id="3.40.50.1820">
    <property type="entry name" value="alpha/beta hydrolase"/>
    <property type="match status" value="1"/>
</dbReference>
<dbReference type="PANTHER" id="PTHR45892">
    <property type="entry name" value="AMINOACYLASE-1"/>
    <property type="match status" value="1"/>
</dbReference>
<dbReference type="InterPro" id="IPR029058">
    <property type="entry name" value="AB_hydrolase_fold"/>
</dbReference>
<dbReference type="InterPro" id="IPR022742">
    <property type="entry name" value="Hydrolase_4"/>
</dbReference>
<evidence type="ECO:0000256" key="23">
    <source>
        <dbReference type="ARBA" id="ARBA00079023"/>
    </source>
</evidence>
<dbReference type="PROSITE" id="PS00758">
    <property type="entry name" value="ARGE_DAPE_CPG2_1"/>
    <property type="match status" value="1"/>
</dbReference>
<evidence type="ECO:0000256" key="26">
    <source>
        <dbReference type="SAM" id="MobiDB-lite"/>
    </source>
</evidence>
<keyword evidence="13" id="KW-0735">Signal-anchor</keyword>
<evidence type="ECO:0000256" key="2">
    <source>
        <dbReference type="ARBA" id="ARBA00004496"/>
    </source>
</evidence>
<dbReference type="EC" id="3.5.1.14" evidence="6"/>
<comment type="similarity">
    <text evidence="4">Belongs to the peptidase M20A family.</text>
</comment>